<feature type="domain" description="Protein kinase" evidence="10">
    <location>
        <begin position="87"/>
        <end position="356"/>
    </location>
</feature>
<dbReference type="Pfam" id="PF00069">
    <property type="entry name" value="Pkinase"/>
    <property type="match status" value="1"/>
</dbReference>
<name>G7JSL4_MEDTR</name>
<evidence type="ECO:0000313" key="13">
    <source>
        <dbReference type="Proteomes" id="UP000002051"/>
    </source>
</evidence>
<dbReference type="SUPFAM" id="SSF56112">
    <property type="entry name" value="Protein kinase-like (PK-like)"/>
    <property type="match status" value="1"/>
</dbReference>
<evidence type="ECO:0000256" key="5">
    <source>
        <dbReference type="ARBA" id="ARBA00022741"/>
    </source>
</evidence>
<dbReference type="Gene3D" id="1.10.510.10">
    <property type="entry name" value="Transferase(Phosphotransferase) domain 1"/>
    <property type="match status" value="1"/>
</dbReference>
<proteinExistence type="predicted"/>
<keyword evidence="6" id="KW-0067">ATP-binding</keyword>
<comment type="subcellular location">
    <subcellularLocation>
        <location evidence="1">Cell membrane</location>
        <topology evidence="1">Lipid-anchor</topology>
    </subcellularLocation>
</comment>
<evidence type="ECO:0000313" key="12">
    <source>
        <dbReference type="EnsemblPlants" id="AES88759"/>
    </source>
</evidence>
<dbReference type="PANTHER" id="PTHR47985">
    <property type="entry name" value="OS07G0668900 PROTEIN"/>
    <property type="match status" value="1"/>
</dbReference>
<dbReference type="PaxDb" id="3880-AES88759"/>
<keyword evidence="7" id="KW-0472">Membrane</keyword>
<dbReference type="EnsemblPlants" id="AES88759">
    <property type="protein sequence ID" value="AES88759"/>
    <property type="gene ID" value="MTR_4g061860"/>
</dbReference>
<evidence type="ECO:0000256" key="8">
    <source>
        <dbReference type="ARBA" id="ARBA00023288"/>
    </source>
</evidence>
<dbReference type="FunFam" id="3.30.200.20:FF:000178">
    <property type="entry name" value="serine/threonine-protein kinase PBS1-like"/>
    <property type="match status" value="1"/>
</dbReference>
<keyword evidence="13" id="KW-1185">Reference proteome</keyword>
<keyword evidence="3" id="KW-0723">Serine/threonine-protein kinase</keyword>
<evidence type="ECO:0000259" key="10">
    <source>
        <dbReference type="PROSITE" id="PS50011"/>
    </source>
</evidence>
<dbReference type="InterPro" id="IPR008271">
    <property type="entry name" value="Ser/Thr_kinase_AS"/>
</dbReference>
<keyword evidence="2" id="KW-1003">Cell membrane</keyword>
<evidence type="ECO:0000256" key="3">
    <source>
        <dbReference type="ARBA" id="ARBA00022527"/>
    </source>
</evidence>
<dbReference type="InterPro" id="IPR000719">
    <property type="entry name" value="Prot_kinase_dom"/>
</dbReference>
<evidence type="ECO:0000256" key="1">
    <source>
        <dbReference type="ARBA" id="ARBA00004193"/>
    </source>
</evidence>
<dbReference type="PROSITE" id="PS50011">
    <property type="entry name" value="PROTEIN_KINASE_DOM"/>
    <property type="match status" value="1"/>
</dbReference>
<dbReference type="AlphaFoldDB" id="G7JSL4"/>
<dbReference type="HOGENOM" id="CLU_000288_21_0_1"/>
<evidence type="ECO:0000256" key="9">
    <source>
        <dbReference type="SAM" id="MobiDB-lite"/>
    </source>
</evidence>
<reference evidence="11 13" key="1">
    <citation type="journal article" date="2011" name="Nature">
        <title>The Medicago genome provides insight into the evolution of rhizobial symbioses.</title>
        <authorList>
            <person name="Young N.D."/>
            <person name="Debelle F."/>
            <person name="Oldroyd G.E."/>
            <person name="Geurts R."/>
            <person name="Cannon S.B."/>
            <person name="Udvardi M.K."/>
            <person name="Benedito V.A."/>
            <person name="Mayer K.F."/>
            <person name="Gouzy J."/>
            <person name="Schoof H."/>
            <person name="Van de Peer Y."/>
            <person name="Proost S."/>
            <person name="Cook D.R."/>
            <person name="Meyers B.C."/>
            <person name="Spannagl M."/>
            <person name="Cheung F."/>
            <person name="De Mita S."/>
            <person name="Krishnakumar V."/>
            <person name="Gundlach H."/>
            <person name="Zhou S."/>
            <person name="Mudge J."/>
            <person name="Bharti A.K."/>
            <person name="Murray J.D."/>
            <person name="Naoumkina M.A."/>
            <person name="Rosen B."/>
            <person name="Silverstein K.A."/>
            <person name="Tang H."/>
            <person name="Rombauts S."/>
            <person name="Zhao P.X."/>
            <person name="Zhou P."/>
            <person name="Barbe V."/>
            <person name="Bardou P."/>
            <person name="Bechner M."/>
            <person name="Bellec A."/>
            <person name="Berger A."/>
            <person name="Berges H."/>
            <person name="Bidwell S."/>
            <person name="Bisseling T."/>
            <person name="Choisne N."/>
            <person name="Couloux A."/>
            <person name="Denny R."/>
            <person name="Deshpande S."/>
            <person name="Dai X."/>
            <person name="Doyle J.J."/>
            <person name="Dudez A.M."/>
            <person name="Farmer A.D."/>
            <person name="Fouteau S."/>
            <person name="Franken C."/>
            <person name="Gibelin C."/>
            <person name="Gish J."/>
            <person name="Goldstein S."/>
            <person name="Gonzalez A.J."/>
            <person name="Green P.J."/>
            <person name="Hallab A."/>
            <person name="Hartog M."/>
            <person name="Hua A."/>
            <person name="Humphray S.J."/>
            <person name="Jeong D.H."/>
            <person name="Jing Y."/>
            <person name="Jocker A."/>
            <person name="Kenton S.M."/>
            <person name="Kim D.J."/>
            <person name="Klee K."/>
            <person name="Lai H."/>
            <person name="Lang C."/>
            <person name="Lin S."/>
            <person name="Macmil S.L."/>
            <person name="Magdelenat G."/>
            <person name="Matthews L."/>
            <person name="McCorrison J."/>
            <person name="Monaghan E.L."/>
            <person name="Mun J.H."/>
            <person name="Najar F.Z."/>
            <person name="Nicholson C."/>
            <person name="Noirot C."/>
            <person name="O'Bleness M."/>
            <person name="Paule C.R."/>
            <person name="Poulain J."/>
            <person name="Prion F."/>
            <person name="Qin B."/>
            <person name="Qu C."/>
            <person name="Retzel E.F."/>
            <person name="Riddle C."/>
            <person name="Sallet E."/>
            <person name="Samain S."/>
            <person name="Samson N."/>
            <person name="Sanders I."/>
            <person name="Saurat O."/>
            <person name="Scarpelli C."/>
            <person name="Schiex T."/>
            <person name="Segurens B."/>
            <person name="Severin A.J."/>
            <person name="Sherrier D.J."/>
            <person name="Shi R."/>
            <person name="Sims S."/>
            <person name="Singer S.R."/>
            <person name="Sinharoy S."/>
            <person name="Sterck L."/>
            <person name="Viollet A."/>
            <person name="Wang B.B."/>
            <person name="Wang K."/>
            <person name="Wang M."/>
            <person name="Wang X."/>
            <person name="Warfsmann J."/>
            <person name="Weissenbach J."/>
            <person name="White D.D."/>
            <person name="White J.D."/>
            <person name="Wiley G.B."/>
            <person name="Wincker P."/>
            <person name="Xing Y."/>
            <person name="Yang L."/>
            <person name="Yao Z."/>
            <person name="Ying F."/>
            <person name="Zhai J."/>
            <person name="Zhou L."/>
            <person name="Zuber A."/>
            <person name="Denarie J."/>
            <person name="Dixon R.A."/>
            <person name="May G.D."/>
            <person name="Schwartz D.C."/>
            <person name="Rogers J."/>
            <person name="Quetier F."/>
            <person name="Town C.D."/>
            <person name="Roe B.A."/>
        </authorList>
    </citation>
    <scope>NUCLEOTIDE SEQUENCE [LARGE SCALE GENOMIC DNA]</scope>
    <source>
        <strain evidence="11">A17</strain>
        <strain evidence="12 13">cv. Jemalong A17</strain>
    </source>
</reference>
<dbReference type="GO" id="GO:0004674">
    <property type="term" value="F:protein serine/threonine kinase activity"/>
    <property type="evidence" value="ECO:0007669"/>
    <property type="project" value="UniProtKB-KW"/>
</dbReference>
<dbReference type="GO" id="GO:0005886">
    <property type="term" value="C:plasma membrane"/>
    <property type="evidence" value="ECO:0000318"/>
    <property type="project" value="GO_Central"/>
</dbReference>
<dbReference type="OrthoDB" id="4062651at2759"/>
<dbReference type="GO" id="GO:0004672">
    <property type="term" value="F:protein kinase activity"/>
    <property type="evidence" value="ECO:0000318"/>
    <property type="project" value="GO_Central"/>
</dbReference>
<dbReference type="eggNOG" id="KOG1187">
    <property type="taxonomic scope" value="Eukaryota"/>
</dbReference>
<keyword evidence="11" id="KW-0418">Kinase</keyword>
<dbReference type="InterPro" id="IPR011009">
    <property type="entry name" value="Kinase-like_dom_sf"/>
</dbReference>
<reference evidence="11 13" key="2">
    <citation type="journal article" date="2014" name="BMC Genomics">
        <title>An improved genome release (version Mt4.0) for the model legume Medicago truncatula.</title>
        <authorList>
            <person name="Tang H."/>
            <person name="Krishnakumar V."/>
            <person name="Bidwell S."/>
            <person name="Rosen B."/>
            <person name="Chan A."/>
            <person name="Zhou S."/>
            <person name="Gentzbittel L."/>
            <person name="Childs K.L."/>
            <person name="Yandell M."/>
            <person name="Gundlach H."/>
            <person name="Mayer K.F."/>
            <person name="Schwartz D.C."/>
            <person name="Town C.D."/>
        </authorList>
    </citation>
    <scope>GENOME REANNOTATION</scope>
    <source>
        <strain evidence="12 13">cv. Jemalong A17</strain>
    </source>
</reference>
<dbReference type="EMBL" id="CM001220">
    <property type="protein sequence ID" value="AES88759.1"/>
    <property type="molecule type" value="Genomic_DNA"/>
</dbReference>
<dbReference type="Gene3D" id="3.30.200.20">
    <property type="entry name" value="Phosphorylase Kinase, domain 1"/>
    <property type="match status" value="1"/>
</dbReference>
<sequence length="356" mass="39638">MDNKQNATTTISTTASNTENPTTPAATTAPTSPRSTHNPTTTGKEKEKIESEVNKKKEDSASTEIVIRNEVIRKFSFDDLNDATEGFKIRYFAGQGGFGKVYKGLLPTKQVVAIKRLDSNSEEKAEEFKTEVETLSNASHQNIVQLIGYCNENEHKLLVYEYMKLGSLDDHLFGRKRGNLDWDARMKIAAEIAKGVEYLHVKMNPPMIYCDLKSANVLLGDGYDVKLSDFGYAKVGPEHESGVVYGSYGYCDPCYGETGTVSFESDIYSFGVVLLELISGRRAIDDTRLGDDQNVVFWASSVFKDMNKFKDIVDPLLEGKYHEGDLPKVVGIAARCVQKKVHRRPNISQIRSSSTL</sequence>
<feature type="compositionally biased region" description="Basic and acidic residues" evidence="9">
    <location>
        <begin position="43"/>
        <end position="60"/>
    </location>
</feature>
<dbReference type="PANTHER" id="PTHR47985:SF41">
    <property type="entry name" value="SERINE_THREONINE-PROTEIN KINASE PBL5-RELATED"/>
    <property type="match status" value="1"/>
</dbReference>
<dbReference type="Proteomes" id="UP000002051">
    <property type="component" value="Chromosome 4"/>
</dbReference>
<feature type="region of interest" description="Disordered" evidence="9">
    <location>
        <begin position="1"/>
        <end position="61"/>
    </location>
</feature>
<keyword evidence="4" id="KW-0808">Transferase</keyword>
<dbReference type="GO" id="GO:0005524">
    <property type="term" value="F:ATP binding"/>
    <property type="evidence" value="ECO:0007669"/>
    <property type="project" value="UniProtKB-KW"/>
</dbReference>
<protein>
    <submittedName>
        <fullName evidence="11">Tyrosine kinase domain protein</fullName>
    </submittedName>
</protein>
<keyword evidence="8" id="KW-0449">Lipoprotein</keyword>
<evidence type="ECO:0000256" key="2">
    <source>
        <dbReference type="ARBA" id="ARBA00022475"/>
    </source>
</evidence>
<accession>G7JSL4</accession>
<dbReference type="SMART" id="SM00220">
    <property type="entry name" value="S_TKc"/>
    <property type="match status" value="1"/>
</dbReference>
<reference evidence="12" key="3">
    <citation type="submission" date="2015-04" db="UniProtKB">
        <authorList>
            <consortium name="EnsemblPlants"/>
        </authorList>
    </citation>
    <scope>IDENTIFICATION</scope>
    <source>
        <strain evidence="12">cv. Jemalong A17</strain>
    </source>
</reference>
<keyword evidence="5" id="KW-0547">Nucleotide-binding</keyword>
<evidence type="ECO:0000256" key="4">
    <source>
        <dbReference type="ARBA" id="ARBA00022679"/>
    </source>
</evidence>
<dbReference type="PROSITE" id="PS00108">
    <property type="entry name" value="PROTEIN_KINASE_ST"/>
    <property type="match status" value="1"/>
</dbReference>
<dbReference type="STRING" id="3880.G7JSL4"/>
<feature type="compositionally biased region" description="Low complexity" evidence="9">
    <location>
        <begin position="1"/>
        <end position="36"/>
    </location>
</feature>
<dbReference type="KEGG" id="mtr:11412428"/>
<evidence type="ECO:0000313" key="11">
    <source>
        <dbReference type="EMBL" id="AES88759.1"/>
    </source>
</evidence>
<dbReference type="FunFam" id="1.10.510.10:FF:000095">
    <property type="entry name" value="protein STRUBBELIG-RECEPTOR FAMILY 8"/>
    <property type="match status" value="1"/>
</dbReference>
<gene>
    <name evidence="12" type="primary">11412428</name>
    <name evidence="11" type="ordered locus">MTR_4g061860</name>
</gene>
<evidence type="ECO:0000256" key="6">
    <source>
        <dbReference type="ARBA" id="ARBA00022840"/>
    </source>
</evidence>
<organism evidence="11 13">
    <name type="scientific">Medicago truncatula</name>
    <name type="common">Barrel medic</name>
    <name type="synonym">Medicago tribuloides</name>
    <dbReference type="NCBI Taxonomy" id="3880"/>
    <lineage>
        <taxon>Eukaryota</taxon>
        <taxon>Viridiplantae</taxon>
        <taxon>Streptophyta</taxon>
        <taxon>Embryophyta</taxon>
        <taxon>Tracheophyta</taxon>
        <taxon>Spermatophyta</taxon>
        <taxon>Magnoliopsida</taxon>
        <taxon>eudicotyledons</taxon>
        <taxon>Gunneridae</taxon>
        <taxon>Pentapetalae</taxon>
        <taxon>rosids</taxon>
        <taxon>fabids</taxon>
        <taxon>Fabales</taxon>
        <taxon>Fabaceae</taxon>
        <taxon>Papilionoideae</taxon>
        <taxon>50 kb inversion clade</taxon>
        <taxon>NPAAA clade</taxon>
        <taxon>Hologalegina</taxon>
        <taxon>IRL clade</taxon>
        <taxon>Trifolieae</taxon>
        <taxon>Medicago</taxon>
    </lineage>
</organism>
<evidence type="ECO:0000256" key="7">
    <source>
        <dbReference type="ARBA" id="ARBA00023136"/>
    </source>
</evidence>